<protein>
    <recommendedName>
        <fullName evidence="1">BTB domain-containing protein</fullName>
    </recommendedName>
</protein>
<dbReference type="Pfam" id="PF00651">
    <property type="entry name" value="BTB"/>
    <property type="match status" value="1"/>
</dbReference>
<dbReference type="OrthoDB" id="71307at2759"/>
<sequence length="276" mass="31059">MALSKYQFDAPDADVILMTTEADSSTEFRVHRCLLSAASPFFNDMFSLPQGKTPDEDIPTIPVPEPAHVLDNILRFIYPIPDPIITSLDELAAVLAAAIQYDLVQAISTICKLLISPQFLQTNPLQVYAIACRFDLDEEAKVASRHTLGIDLVEAPSIEALRHISAYDYHRLLKLHRYRSRAALELLNTAPENMKCMQCNGSAFTMDRKPGWWIEFERIAKGRLEVRPSTEGLFEVEFLFMVARAAGCTRCPESVLDSWRFLKDLQRAIDALPATV</sequence>
<evidence type="ECO:0000259" key="1">
    <source>
        <dbReference type="PROSITE" id="PS50097"/>
    </source>
</evidence>
<keyword evidence="3" id="KW-1185">Reference proteome</keyword>
<evidence type="ECO:0000313" key="3">
    <source>
        <dbReference type="Proteomes" id="UP000467700"/>
    </source>
</evidence>
<dbReference type="Proteomes" id="UP000467700">
    <property type="component" value="Unassembled WGS sequence"/>
</dbReference>
<comment type="caution">
    <text evidence="2">The sequence shown here is derived from an EMBL/GenBank/DDBJ whole genome shotgun (WGS) entry which is preliminary data.</text>
</comment>
<organism evidence="2 3">
    <name type="scientific">Cyclocybe aegerita</name>
    <name type="common">Black poplar mushroom</name>
    <name type="synonym">Agrocybe aegerita</name>
    <dbReference type="NCBI Taxonomy" id="1973307"/>
    <lineage>
        <taxon>Eukaryota</taxon>
        <taxon>Fungi</taxon>
        <taxon>Dikarya</taxon>
        <taxon>Basidiomycota</taxon>
        <taxon>Agaricomycotina</taxon>
        <taxon>Agaricomycetes</taxon>
        <taxon>Agaricomycetidae</taxon>
        <taxon>Agaricales</taxon>
        <taxon>Agaricineae</taxon>
        <taxon>Bolbitiaceae</taxon>
        <taxon>Cyclocybe</taxon>
    </lineage>
</organism>
<dbReference type="SUPFAM" id="SSF54695">
    <property type="entry name" value="POZ domain"/>
    <property type="match status" value="1"/>
</dbReference>
<dbReference type="AlphaFoldDB" id="A0A8S0WK61"/>
<accession>A0A8S0WK61</accession>
<feature type="domain" description="BTB" evidence="1">
    <location>
        <begin position="13"/>
        <end position="78"/>
    </location>
</feature>
<dbReference type="InterPro" id="IPR011333">
    <property type="entry name" value="SKP1/BTB/POZ_sf"/>
</dbReference>
<dbReference type="InterPro" id="IPR000210">
    <property type="entry name" value="BTB/POZ_dom"/>
</dbReference>
<name>A0A8S0WK61_CYCAE</name>
<reference evidence="2 3" key="1">
    <citation type="submission" date="2020-01" db="EMBL/GenBank/DDBJ databases">
        <authorList>
            <person name="Gupta K D."/>
        </authorList>
    </citation>
    <scope>NUCLEOTIDE SEQUENCE [LARGE SCALE GENOMIC DNA]</scope>
</reference>
<dbReference type="SMART" id="SM00225">
    <property type="entry name" value="BTB"/>
    <property type="match status" value="1"/>
</dbReference>
<dbReference type="CDD" id="cd18186">
    <property type="entry name" value="BTB_POZ_ZBTB_KLHL-like"/>
    <property type="match status" value="1"/>
</dbReference>
<evidence type="ECO:0000313" key="2">
    <source>
        <dbReference type="EMBL" id="CAA7259332.1"/>
    </source>
</evidence>
<dbReference type="EMBL" id="CACVBS010000024">
    <property type="protein sequence ID" value="CAA7259332.1"/>
    <property type="molecule type" value="Genomic_DNA"/>
</dbReference>
<dbReference type="PROSITE" id="PS50097">
    <property type="entry name" value="BTB"/>
    <property type="match status" value="1"/>
</dbReference>
<proteinExistence type="predicted"/>
<gene>
    <name evidence="2" type="ORF">AAE3_LOCUS1798</name>
</gene>
<dbReference type="Gene3D" id="3.30.710.10">
    <property type="entry name" value="Potassium Channel Kv1.1, Chain A"/>
    <property type="match status" value="1"/>
</dbReference>